<gene>
    <name evidence="1" type="ORF">DEAC_c41870</name>
</gene>
<accession>A0A0J1FK86</accession>
<evidence type="ECO:0000313" key="2">
    <source>
        <dbReference type="Proteomes" id="UP000036356"/>
    </source>
</evidence>
<dbReference type="AlphaFoldDB" id="A0A0J1FK86"/>
<evidence type="ECO:0000313" key="1">
    <source>
        <dbReference type="EMBL" id="KLU63875.1"/>
    </source>
</evidence>
<protein>
    <submittedName>
        <fullName evidence="1">Uncharacterized protein</fullName>
    </submittedName>
</protein>
<organism evidence="1 2">
    <name type="scientific">Desulfosporosinus acididurans</name>
    <dbReference type="NCBI Taxonomy" id="476652"/>
    <lineage>
        <taxon>Bacteria</taxon>
        <taxon>Bacillati</taxon>
        <taxon>Bacillota</taxon>
        <taxon>Clostridia</taxon>
        <taxon>Eubacteriales</taxon>
        <taxon>Desulfitobacteriaceae</taxon>
        <taxon>Desulfosporosinus</taxon>
    </lineage>
</organism>
<comment type="caution">
    <text evidence="1">The sequence shown here is derived from an EMBL/GenBank/DDBJ whole genome shotgun (WGS) entry which is preliminary data.</text>
</comment>
<proteinExistence type="predicted"/>
<name>A0A0J1FK86_9FIRM</name>
<dbReference type="EMBL" id="LDZY01000021">
    <property type="protein sequence ID" value="KLU63875.1"/>
    <property type="molecule type" value="Genomic_DNA"/>
</dbReference>
<reference evidence="1 2" key="1">
    <citation type="submission" date="2015-06" db="EMBL/GenBank/DDBJ databases">
        <title>Draft genome of the moderately acidophilic sulfate reducer Candidatus Desulfosporosinus acididurans strain M1.</title>
        <authorList>
            <person name="Poehlein A."/>
            <person name="Petzsch P."/>
            <person name="Johnson B.D."/>
            <person name="Schloemann M."/>
            <person name="Daniel R."/>
            <person name="Muehling M."/>
        </authorList>
    </citation>
    <scope>NUCLEOTIDE SEQUENCE [LARGE SCALE GENOMIC DNA]</scope>
    <source>
        <strain evidence="1 2">M1</strain>
    </source>
</reference>
<keyword evidence="2" id="KW-1185">Reference proteome</keyword>
<dbReference type="PATRIC" id="fig|476652.3.peg.4431"/>
<dbReference type="Proteomes" id="UP000036356">
    <property type="component" value="Unassembled WGS sequence"/>
</dbReference>
<dbReference type="RefSeq" id="WP_152671456.1">
    <property type="nucleotide sequence ID" value="NZ_LDZY01000021.1"/>
</dbReference>
<sequence>MITKLKVLNNDNQVIEYAVENAEGKGIKKIEYAVDDINFGYFIENEVGELISVYYVVTYPVIVVEYKVNYMQRPEYVEHPDWRVDYYESYREINIPKLDIRYTVGGCINGNRIDNIRRSIDQYLLENYECFDRYGNTLAIIEIGNMNDVELKEFDKNMWGLYKY</sequence>